<organism evidence="2 3">
    <name type="scientific">Streptomyces durocortorensis</name>
    <dbReference type="NCBI Taxonomy" id="2811104"/>
    <lineage>
        <taxon>Bacteria</taxon>
        <taxon>Bacillati</taxon>
        <taxon>Actinomycetota</taxon>
        <taxon>Actinomycetes</taxon>
        <taxon>Kitasatosporales</taxon>
        <taxon>Streptomycetaceae</taxon>
        <taxon>Streptomyces</taxon>
    </lineage>
</organism>
<proteinExistence type="predicted"/>
<evidence type="ECO:0000313" key="3">
    <source>
        <dbReference type="Proteomes" id="UP001303236"/>
    </source>
</evidence>
<gene>
    <name evidence="2" type="ORF">RI138_11225</name>
</gene>
<dbReference type="Pfam" id="PF05711">
    <property type="entry name" value="TylF"/>
    <property type="match status" value="1"/>
</dbReference>
<dbReference type="Proteomes" id="UP001303236">
    <property type="component" value="Chromosome"/>
</dbReference>
<dbReference type="EMBL" id="CP134500">
    <property type="protein sequence ID" value="WNF27364.1"/>
    <property type="molecule type" value="Genomic_DNA"/>
</dbReference>
<dbReference type="InterPro" id="IPR008884">
    <property type="entry name" value="TylF_MeTrfase"/>
</dbReference>
<dbReference type="SUPFAM" id="SSF53335">
    <property type="entry name" value="S-adenosyl-L-methionine-dependent methyltransferases"/>
    <property type="match status" value="1"/>
</dbReference>
<feature type="compositionally biased region" description="Pro residues" evidence="1">
    <location>
        <begin position="44"/>
        <end position="59"/>
    </location>
</feature>
<keyword evidence="2" id="KW-0808">Transferase</keyword>
<evidence type="ECO:0000313" key="2">
    <source>
        <dbReference type="EMBL" id="WNF27364.1"/>
    </source>
</evidence>
<sequence length="299" mass="33377">MSRKPRVLSRGMAWRNAVNGVLQQLTGYQLRRVTVPAARTAPADPAPAPADPLPAPAPDPDPKPKPKPKAKKPDLAFPEDYDDEAKDIIRAVKPYSMTSPERLNAFILATRHIARHDIPGAVVECGVWRGGSMQACARTLLSVGETERELYLFDTYEGMTPPTAEDLRRDGRPAQELLDAQGKDRPIWAVASLDDVKEGFGHVPYPEERIHYVQGRVEDTVPEQAPEQIAILRLDTDWYASTKHELEHLYSRLVSGGILLIDDYGYWQGSRQAVDEFLDKTGEPLLLLRMDEGRIAVKP</sequence>
<reference evidence="2 3" key="1">
    <citation type="submission" date="2023-09" db="EMBL/GenBank/DDBJ databases">
        <title>Genome completion map analysis of the actinomycetes C11-1.</title>
        <authorList>
            <person name="Qin P."/>
            <person name="Guan P."/>
        </authorList>
    </citation>
    <scope>NUCLEOTIDE SEQUENCE [LARGE SCALE GENOMIC DNA]</scope>
    <source>
        <strain evidence="2 3">C11-1</strain>
    </source>
</reference>
<dbReference type="PANTHER" id="PTHR40036">
    <property type="entry name" value="MACROCIN O-METHYLTRANSFERASE"/>
    <property type="match status" value="1"/>
</dbReference>
<keyword evidence="3" id="KW-1185">Reference proteome</keyword>
<name>A0ABY9VTW4_9ACTN</name>
<dbReference type="GO" id="GO:0032259">
    <property type="term" value="P:methylation"/>
    <property type="evidence" value="ECO:0007669"/>
    <property type="project" value="UniProtKB-KW"/>
</dbReference>
<evidence type="ECO:0000256" key="1">
    <source>
        <dbReference type="SAM" id="MobiDB-lite"/>
    </source>
</evidence>
<dbReference type="EC" id="2.1.1.-" evidence="2"/>
<accession>A0ABY9VTW4</accession>
<dbReference type="PANTHER" id="PTHR40036:SF1">
    <property type="entry name" value="MACROCIN O-METHYLTRANSFERASE"/>
    <property type="match status" value="1"/>
</dbReference>
<keyword evidence="2" id="KW-0489">Methyltransferase</keyword>
<protein>
    <submittedName>
        <fullName evidence="2">TylF/MycF/NovP-related O-methyltransferase</fullName>
        <ecNumber evidence="2">2.1.1.-</ecNumber>
    </submittedName>
</protein>
<dbReference type="GO" id="GO:0008168">
    <property type="term" value="F:methyltransferase activity"/>
    <property type="evidence" value="ECO:0007669"/>
    <property type="project" value="UniProtKB-KW"/>
</dbReference>
<dbReference type="InterPro" id="IPR029063">
    <property type="entry name" value="SAM-dependent_MTases_sf"/>
</dbReference>
<dbReference type="Gene3D" id="3.40.50.150">
    <property type="entry name" value="Vaccinia Virus protein VP39"/>
    <property type="match status" value="1"/>
</dbReference>
<feature type="region of interest" description="Disordered" evidence="1">
    <location>
        <begin position="36"/>
        <end position="79"/>
    </location>
</feature>